<evidence type="ECO:0000313" key="3">
    <source>
        <dbReference type="Proteomes" id="UP000194236"/>
    </source>
</evidence>
<gene>
    <name evidence="2" type="ORF">BLA29_014009</name>
</gene>
<dbReference type="Proteomes" id="UP000194236">
    <property type="component" value="Unassembled WGS sequence"/>
</dbReference>
<proteinExistence type="predicted"/>
<feature type="non-terminal residue" evidence="2">
    <location>
        <position position="64"/>
    </location>
</feature>
<evidence type="ECO:0000256" key="1">
    <source>
        <dbReference type="SAM" id="MobiDB-lite"/>
    </source>
</evidence>
<feature type="compositionally biased region" description="Polar residues" evidence="1">
    <location>
        <begin position="28"/>
        <end position="56"/>
    </location>
</feature>
<reference evidence="2 3" key="1">
    <citation type="submission" date="2017-03" db="EMBL/GenBank/DDBJ databases">
        <title>Genome Survey of Euroglyphus maynei.</title>
        <authorList>
            <person name="Arlian L.G."/>
            <person name="Morgan M.S."/>
            <person name="Rider S.D."/>
        </authorList>
    </citation>
    <scope>NUCLEOTIDE SEQUENCE [LARGE SCALE GENOMIC DNA]</scope>
    <source>
        <strain evidence="2">Arlian Lab</strain>
        <tissue evidence="2">Whole body</tissue>
    </source>
</reference>
<feature type="region of interest" description="Disordered" evidence="1">
    <location>
        <begin position="1"/>
        <end position="64"/>
    </location>
</feature>
<dbReference type="AlphaFoldDB" id="A0A1Y3AR46"/>
<organism evidence="2 3">
    <name type="scientific">Euroglyphus maynei</name>
    <name type="common">Mayne's house dust mite</name>
    <dbReference type="NCBI Taxonomy" id="6958"/>
    <lineage>
        <taxon>Eukaryota</taxon>
        <taxon>Metazoa</taxon>
        <taxon>Ecdysozoa</taxon>
        <taxon>Arthropoda</taxon>
        <taxon>Chelicerata</taxon>
        <taxon>Arachnida</taxon>
        <taxon>Acari</taxon>
        <taxon>Acariformes</taxon>
        <taxon>Sarcoptiformes</taxon>
        <taxon>Astigmata</taxon>
        <taxon>Psoroptidia</taxon>
        <taxon>Analgoidea</taxon>
        <taxon>Pyroglyphidae</taxon>
        <taxon>Pyroglyphinae</taxon>
        <taxon>Euroglyphus</taxon>
    </lineage>
</organism>
<name>A0A1Y3AR46_EURMA</name>
<sequence length="64" mass="6669">MNCEPTSLLATSHSSSSIESSPQPLPLTVSNSSHCTTPISSPQQSDPSEQNGMESSSNEDESTS</sequence>
<protein>
    <submittedName>
        <fullName evidence="2">Uncharacterized protein</fullName>
    </submittedName>
</protein>
<comment type="caution">
    <text evidence="2">The sequence shown here is derived from an EMBL/GenBank/DDBJ whole genome shotgun (WGS) entry which is preliminary data.</text>
</comment>
<accession>A0A1Y3AR46</accession>
<dbReference type="EMBL" id="MUJZ01063333">
    <property type="protein sequence ID" value="OTF70940.1"/>
    <property type="molecule type" value="Genomic_DNA"/>
</dbReference>
<keyword evidence="3" id="KW-1185">Reference proteome</keyword>
<evidence type="ECO:0000313" key="2">
    <source>
        <dbReference type="EMBL" id="OTF70940.1"/>
    </source>
</evidence>
<feature type="compositionally biased region" description="Low complexity" evidence="1">
    <location>
        <begin position="1"/>
        <end position="22"/>
    </location>
</feature>